<feature type="domain" description="RRM" evidence="2">
    <location>
        <begin position="1"/>
        <end position="79"/>
    </location>
</feature>
<organism evidence="4 5">
    <name type="scientific">Tannerella forsythia</name>
    <name type="common">Bacteroides forsythus</name>
    <dbReference type="NCBI Taxonomy" id="28112"/>
    <lineage>
        <taxon>Bacteria</taxon>
        <taxon>Pseudomonadati</taxon>
        <taxon>Bacteroidota</taxon>
        <taxon>Bacteroidia</taxon>
        <taxon>Bacteroidales</taxon>
        <taxon>Tannerellaceae</taxon>
        <taxon>Tannerella</taxon>
    </lineage>
</organism>
<reference evidence="4 5" key="1">
    <citation type="submission" date="2016-09" db="EMBL/GenBank/DDBJ databases">
        <authorList>
            <person name="Capua I."/>
            <person name="De Benedictis P."/>
            <person name="Joannis T."/>
            <person name="Lombin L.H."/>
            <person name="Cattoli G."/>
        </authorList>
    </citation>
    <scope>NUCLEOTIDE SEQUENCE [LARGE SCALE GENOMIC DNA]</scope>
    <source>
        <strain evidence="4 5">UB20</strain>
    </source>
</reference>
<sequence length="81" mass="9342">MNIYIGNLNYRVRENELQKRLEEYGAVDSVKVIKDRETGRSKGYAFAEMPNTAEAQRAISEMNETEFEGRQMVVKEALPRA</sequence>
<evidence type="ECO:0000256" key="1">
    <source>
        <dbReference type="ARBA" id="ARBA00022884"/>
    </source>
</evidence>
<dbReference type="SMART" id="SM00360">
    <property type="entry name" value="RRM"/>
    <property type="match status" value="1"/>
</dbReference>
<accession>A0A1D3ULQ1</accession>
<evidence type="ECO:0000313" key="3">
    <source>
        <dbReference type="EMBL" id="PDP42763.1"/>
    </source>
</evidence>
<evidence type="ECO:0000313" key="4">
    <source>
        <dbReference type="EMBL" id="SCQ21140.1"/>
    </source>
</evidence>
<protein>
    <submittedName>
        <fullName evidence="4">RNA recognition motif. (A.k.a. RRM, RBD, or RNP domain)</fullName>
    </submittedName>
    <submittedName>
        <fullName evidence="3">RNA-binding protein</fullName>
    </submittedName>
</protein>
<keyword evidence="1" id="KW-0694">RNA-binding</keyword>
<dbReference type="AlphaFoldDB" id="A0A1D3ULQ1"/>
<dbReference type="EMBL" id="NSLJ01000038">
    <property type="protein sequence ID" value="PDP42763.1"/>
    <property type="molecule type" value="Genomic_DNA"/>
</dbReference>
<dbReference type="RefSeq" id="WP_014224858.1">
    <property type="nucleotide sequence ID" value="NZ_CAJPTF010000056.1"/>
</dbReference>
<name>A0A1D3ULQ1_TANFO</name>
<evidence type="ECO:0000313" key="6">
    <source>
        <dbReference type="Proteomes" id="UP000219259"/>
    </source>
</evidence>
<gene>
    <name evidence="3" type="ORF">CLI86_11685</name>
    <name evidence="4" type="ORF">TFUB20_01279</name>
</gene>
<dbReference type="SUPFAM" id="SSF54928">
    <property type="entry name" value="RNA-binding domain, RBD"/>
    <property type="match status" value="1"/>
</dbReference>
<evidence type="ECO:0000259" key="2">
    <source>
        <dbReference type="PROSITE" id="PS50102"/>
    </source>
</evidence>
<proteinExistence type="predicted"/>
<dbReference type="EMBL" id="FMMM01000048">
    <property type="protein sequence ID" value="SCQ21140.1"/>
    <property type="molecule type" value="Genomic_DNA"/>
</dbReference>
<dbReference type="Proteomes" id="UP000219259">
    <property type="component" value="Unassembled WGS sequence"/>
</dbReference>
<dbReference type="Gene3D" id="3.30.70.330">
    <property type="match status" value="1"/>
</dbReference>
<evidence type="ECO:0000313" key="5">
    <source>
        <dbReference type="Proteomes" id="UP000182057"/>
    </source>
</evidence>
<dbReference type="OrthoDB" id="9798855at2"/>
<dbReference type="InterPro" id="IPR000504">
    <property type="entry name" value="RRM_dom"/>
</dbReference>
<dbReference type="InterPro" id="IPR052462">
    <property type="entry name" value="SLIRP/GR-RBP-like"/>
</dbReference>
<dbReference type="PROSITE" id="PS50102">
    <property type="entry name" value="RRM"/>
    <property type="match status" value="1"/>
</dbReference>
<dbReference type="Pfam" id="PF00076">
    <property type="entry name" value="RRM_1"/>
    <property type="match status" value="1"/>
</dbReference>
<reference evidence="3 6" key="2">
    <citation type="submission" date="2017-09" db="EMBL/GenBank/DDBJ databases">
        <title>Phase variable restriction modification systems are present in the genome sequences of periodontal pathogens Prevotella intermedia, Tannerella forsythia and Porphyromonas gingivalis.</title>
        <authorList>
            <person name="Haigh R.D."/>
            <person name="Crawford L."/>
            <person name="Ralph J."/>
            <person name="Wanford J."/>
            <person name="Vartoukian S.R."/>
            <person name="Hijazib K."/>
            <person name="Wade W."/>
            <person name="Oggioni M.R."/>
        </authorList>
    </citation>
    <scope>NUCLEOTIDE SEQUENCE [LARGE SCALE GENOMIC DNA]</scope>
    <source>
        <strain evidence="3 6">WW11663</strain>
    </source>
</reference>
<dbReference type="GO" id="GO:0003723">
    <property type="term" value="F:RNA binding"/>
    <property type="evidence" value="ECO:0007669"/>
    <property type="project" value="UniProtKB-KW"/>
</dbReference>
<dbReference type="PANTHER" id="PTHR48027">
    <property type="entry name" value="HETEROGENEOUS NUCLEAR RIBONUCLEOPROTEIN 87F-RELATED"/>
    <property type="match status" value="1"/>
</dbReference>
<dbReference type="Proteomes" id="UP000182057">
    <property type="component" value="Unassembled WGS sequence"/>
</dbReference>
<dbReference type="GeneID" id="34758689"/>
<dbReference type="InterPro" id="IPR035979">
    <property type="entry name" value="RBD_domain_sf"/>
</dbReference>
<dbReference type="OMA" id="YFSQAGQ"/>
<dbReference type="InterPro" id="IPR012677">
    <property type="entry name" value="Nucleotide-bd_a/b_plait_sf"/>
</dbReference>